<feature type="domain" description="GHMP kinase C-terminal" evidence="12">
    <location>
        <begin position="205"/>
        <end position="263"/>
    </location>
</feature>
<keyword evidence="7 10" id="KW-0067">ATP-binding</keyword>
<feature type="active site" evidence="10">
    <location>
        <position position="14"/>
    </location>
</feature>
<organism evidence="13 14">
    <name type="scientific">Candidatus Methylocalor cossyra</name>
    <dbReference type="NCBI Taxonomy" id="3108543"/>
    <lineage>
        <taxon>Bacteria</taxon>
        <taxon>Pseudomonadati</taxon>
        <taxon>Pseudomonadota</taxon>
        <taxon>Gammaproteobacteria</taxon>
        <taxon>Methylococcales</taxon>
        <taxon>Methylococcaceae</taxon>
        <taxon>Candidatus Methylocalor</taxon>
    </lineage>
</organism>
<dbReference type="InterPro" id="IPR006204">
    <property type="entry name" value="GHMP_kinase_N_dom"/>
</dbReference>
<feature type="binding site" evidence="10">
    <location>
        <begin position="97"/>
        <end position="107"/>
    </location>
    <ligand>
        <name>ATP</name>
        <dbReference type="ChEBI" id="CHEBI:30616"/>
    </ligand>
</feature>
<dbReference type="EC" id="2.7.1.148" evidence="2 10"/>
<gene>
    <name evidence="10 13" type="primary">ispE</name>
    <name evidence="13" type="ORF">MECH1_V1_2210</name>
</gene>
<dbReference type="InterPro" id="IPR013750">
    <property type="entry name" value="GHMP_kinase_C_dom"/>
</dbReference>
<dbReference type="Gene3D" id="3.30.230.10">
    <property type="match status" value="1"/>
</dbReference>
<dbReference type="PANTHER" id="PTHR43527:SF2">
    <property type="entry name" value="4-DIPHOSPHOCYTIDYL-2-C-METHYL-D-ERYTHRITOL KINASE, CHLOROPLASTIC"/>
    <property type="match status" value="1"/>
</dbReference>
<evidence type="ECO:0000259" key="11">
    <source>
        <dbReference type="Pfam" id="PF00288"/>
    </source>
</evidence>
<accession>A0ABP1CA42</accession>
<dbReference type="Gene3D" id="3.30.70.890">
    <property type="entry name" value="GHMP kinase, C-terminal domain"/>
    <property type="match status" value="1"/>
</dbReference>
<keyword evidence="14" id="KW-1185">Reference proteome</keyword>
<dbReference type="Pfam" id="PF08544">
    <property type="entry name" value="GHMP_kinases_C"/>
    <property type="match status" value="1"/>
</dbReference>
<protein>
    <recommendedName>
        <fullName evidence="3 10">4-diphosphocytidyl-2-C-methyl-D-erythritol kinase</fullName>
        <shortName evidence="10">CMK</shortName>
        <ecNumber evidence="2 10">2.7.1.148</ecNumber>
    </recommendedName>
    <alternativeName>
        <fullName evidence="9 10">4-(cytidine-5'-diphospho)-2-C-methyl-D-erythritol kinase</fullName>
    </alternativeName>
</protein>
<evidence type="ECO:0000259" key="12">
    <source>
        <dbReference type="Pfam" id="PF08544"/>
    </source>
</evidence>
<evidence type="ECO:0000256" key="5">
    <source>
        <dbReference type="ARBA" id="ARBA00022741"/>
    </source>
</evidence>
<evidence type="ECO:0000256" key="7">
    <source>
        <dbReference type="ARBA" id="ARBA00022840"/>
    </source>
</evidence>
<dbReference type="HAMAP" id="MF_00061">
    <property type="entry name" value="IspE"/>
    <property type="match status" value="1"/>
</dbReference>
<evidence type="ECO:0000256" key="4">
    <source>
        <dbReference type="ARBA" id="ARBA00022679"/>
    </source>
</evidence>
<dbReference type="GO" id="GO:0050515">
    <property type="term" value="F:4-(cytidine 5'-diphospho)-2-C-methyl-D-erythritol kinase activity"/>
    <property type="evidence" value="ECO:0007669"/>
    <property type="project" value="UniProtKB-EC"/>
</dbReference>
<keyword evidence="6 10" id="KW-0418">Kinase</keyword>
<name>A0ABP1CA42_9GAMM</name>
<sequence>MEGGDQLRLPAPAKLNLMLRIVGRREDGYHLLQTVFQFIDRCDWITLRRRPDGVVRRVTPWPEVPEDQDLTVRAARALQQAAGVREGVEIAIEKHLPLGGGLGGGSSDAATTLLGLNHLWGLGLDQAVLAGLGLRLGADVPVFVAGHSAWAEGVGERLTALDLPEPWYVVITPNCRVSTAAIFSSPDLTRHNPPIKIIDFLAGQQENHCLAVVKALYPEVGAALAALSSFAPARLTGTGACVFAAFEDEAEACAAAARLESSWRVFVARGLNRSPLHGLLGLCPT</sequence>
<dbReference type="SUPFAM" id="SSF54211">
    <property type="entry name" value="Ribosomal protein S5 domain 2-like"/>
    <property type="match status" value="1"/>
</dbReference>
<dbReference type="PIRSF" id="PIRSF010376">
    <property type="entry name" value="IspE"/>
    <property type="match status" value="1"/>
</dbReference>
<dbReference type="InterPro" id="IPR014721">
    <property type="entry name" value="Ribsml_uS5_D2-typ_fold_subgr"/>
</dbReference>
<feature type="active site" evidence="10">
    <location>
        <position position="139"/>
    </location>
</feature>
<dbReference type="NCBIfam" id="TIGR00154">
    <property type="entry name" value="ispE"/>
    <property type="match status" value="1"/>
</dbReference>
<dbReference type="InterPro" id="IPR020568">
    <property type="entry name" value="Ribosomal_Su5_D2-typ_SF"/>
</dbReference>
<dbReference type="RefSeq" id="WP_348757526.1">
    <property type="nucleotide sequence ID" value="NZ_OZ026884.1"/>
</dbReference>
<evidence type="ECO:0000256" key="3">
    <source>
        <dbReference type="ARBA" id="ARBA00017473"/>
    </source>
</evidence>
<comment type="pathway">
    <text evidence="10">Isoprenoid biosynthesis; isopentenyl diphosphate biosynthesis via DXP pathway; isopentenyl diphosphate from 1-deoxy-D-xylulose 5-phosphate: step 3/6.</text>
</comment>
<feature type="domain" description="GHMP kinase N-terminal" evidence="11">
    <location>
        <begin position="70"/>
        <end position="146"/>
    </location>
</feature>
<evidence type="ECO:0000256" key="10">
    <source>
        <dbReference type="HAMAP-Rule" id="MF_00061"/>
    </source>
</evidence>
<evidence type="ECO:0000313" key="13">
    <source>
        <dbReference type="EMBL" id="CAL1240986.1"/>
    </source>
</evidence>
<dbReference type="InterPro" id="IPR036554">
    <property type="entry name" value="GHMP_kinase_C_sf"/>
</dbReference>
<evidence type="ECO:0000256" key="6">
    <source>
        <dbReference type="ARBA" id="ARBA00022777"/>
    </source>
</evidence>
<comment type="similarity">
    <text evidence="1 10">Belongs to the GHMP kinase family. IspE subfamily.</text>
</comment>
<dbReference type="Pfam" id="PF00288">
    <property type="entry name" value="GHMP_kinases_N"/>
    <property type="match status" value="1"/>
</dbReference>
<keyword evidence="5 10" id="KW-0547">Nucleotide-binding</keyword>
<proteinExistence type="inferred from homology"/>
<reference evidence="13 14" key="1">
    <citation type="submission" date="2024-04" db="EMBL/GenBank/DDBJ databases">
        <authorList>
            <person name="Cremers G."/>
        </authorList>
    </citation>
    <scope>NUCLEOTIDE SEQUENCE [LARGE SCALE GENOMIC DNA]</scope>
    <source>
        <strain evidence="13">MeCH1-AG</strain>
    </source>
</reference>
<evidence type="ECO:0000256" key="2">
    <source>
        <dbReference type="ARBA" id="ARBA00012052"/>
    </source>
</evidence>
<keyword evidence="8 10" id="KW-0414">Isoprene biosynthesis</keyword>
<evidence type="ECO:0000256" key="1">
    <source>
        <dbReference type="ARBA" id="ARBA00009684"/>
    </source>
</evidence>
<dbReference type="SUPFAM" id="SSF55060">
    <property type="entry name" value="GHMP Kinase, C-terminal domain"/>
    <property type="match status" value="1"/>
</dbReference>
<keyword evidence="4 10" id="KW-0808">Transferase</keyword>
<dbReference type="InterPro" id="IPR004424">
    <property type="entry name" value="IspE"/>
</dbReference>
<dbReference type="PANTHER" id="PTHR43527">
    <property type="entry name" value="4-DIPHOSPHOCYTIDYL-2-C-METHYL-D-ERYTHRITOL KINASE, CHLOROPLASTIC"/>
    <property type="match status" value="1"/>
</dbReference>
<comment type="function">
    <text evidence="10">Catalyzes the phosphorylation of the position 2 hydroxy group of 4-diphosphocytidyl-2C-methyl-D-erythritol.</text>
</comment>
<dbReference type="EMBL" id="OZ026884">
    <property type="protein sequence ID" value="CAL1240986.1"/>
    <property type="molecule type" value="Genomic_DNA"/>
</dbReference>
<evidence type="ECO:0000256" key="9">
    <source>
        <dbReference type="ARBA" id="ARBA00032554"/>
    </source>
</evidence>
<dbReference type="Proteomes" id="UP001497493">
    <property type="component" value="Chromosome"/>
</dbReference>
<comment type="catalytic activity">
    <reaction evidence="10">
        <text>4-CDP-2-C-methyl-D-erythritol + ATP = 4-CDP-2-C-methyl-D-erythritol 2-phosphate + ADP + H(+)</text>
        <dbReference type="Rhea" id="RHEA:18437"/>
        <dbReference type="ChEBI" id="CHEBI:15378"/>
        <dbReference type="ChEBI" id="CHEBI:30616"/>
        <dbReference type="ChEBI" id="CHEBI:57823"/>
        <dbReference type="ChEBI" id="CHEBI:57919"/>
        <dbReference type="ChEBI" id="CHEBI:456216"/>
        <dbReference type="EC" id="2.7.1.148"/>
    </reaction>
</comment>
<evidence type="ECO:0000256" key="8">
    <source>
        <dbReference type="ARBA" id="ARBA00023229"/>
    </source>
</evidence>
<evidence type="ECO:0000313" key="14">
    <source>
        <dbReference type="Proteomes" id="UP001497493"/>
    </source>
</evidence>